<accession>A0ACC3TCN5</accession>
<keyword evidence="2" id="KW-1185">Reference proteome</keyword>
<dbReference type="Proteomes" id="UP001489719">
    <property type="component" value="Unassembled WGS sequence"/>
</dbReference>
<evidence type="ECO:0000313" key="2">
    <source>
        <dbReference type="Proteomes" id="UP001489719"/>
    </source>
</evidence>
<organism evidence="1 2">
    <name type="scientific">Lipomyces orientalis</name>
    <dbReference type="NCBI Taxonomy" id="1233043"/>
    <lineage>
        <taxon>Eukaryota</taxon>
        <taxon>Fungi</taxon>
        <taxon>Dikarya</taxon>
        <taxon>Ascomycota</taxon>
        <taxon>Saccharomycotina</taxon>
        <taxon>Lipomycetes</taxon>
        <taxon>Lipomycetales</taxon>
        <taxon>Lipomycetaceae</taxon>
        <taxon>Lipomyces</taxon>
    </lineage>
</organism>
<evidence type="ECO:0000313" key="1">
    <source>
        <dbReference type="EMBL" id="KAK9318858.1"/>
    </source>
</evidence>
<dbReference type="EMBL" id="MU970283">
    <property type="protein sequence ID" value="KAK9318858.1"/>
    <property type="molecule type" value="Genomic_DNA"/>
</dbReference>
<reference evidence="2" key="1">
    <citation type="journal article" date="2024" name="Front. Bioeng. Biotechnol.">
        <title>Genome-scale model development and genomic sequencing of the oleaginous clade Lipomyces.</title>
        <authorList>
            <person name="Czajka J.J."/>
            <person name="Han Y."/>
            <person name="Kim J."/>
            <person name="Mondo S.J."/>
            <person name="Hofstad B.A."/>
            <person name="Robles A."/>
            <person name="Haridas S."/>
            <person name="Riley R."/>
            <person name="LaButti K."/>
            <person name="Pangilinan J."/>
            <person name="Andreopoulos W."/>
            <person name="Lipzen A."/>
            <person name="Yan J."/>
            <person name="Wang M."/>
            <person name="Ng V."/>
            <person name="Grigoriev I.V."/>
            <person name="Spatafora J.W."/>
            <person name="Magnuson J.K."/>
            <person name="Baker S.E."/>
            <person name="Pomraning K.R."/>
        </authorList>
    </citation>
    <scope>NUCLEOTIDE SEQUENCE [LARGE SCALE GENOMIC DNA]</scope>
    <source>
        <strain evidence="2">CBS 10300</strain>
    </source>
</reference>
<protein>
    <submittedName>
        <fullName evidence="1">NAD(P)-binding protein</fullName>
    </submittedName>
</protein>
<comment type="caution">
    <text evidence="1">The sequence shown here is derived from an EMBL/GenBank/DDBJ whole genome shotgun (WGS) entry which is preliminary data.</text>
</comment>
<sequence>MAQHTIYLITGANRGIGLGLTKTLLGRPNTVVIAAVRDPATQAFQGIHLAENSKLIIAKIDSKSATDAAEAMKTLQKEHDITKIDTVIANAGISKFVGAVINTPISEIRDHFEVNTISIVVLFQAVWPLLSASSQPRLVTLSTGTGSIAGMGDLPFPFLAYGLSKSGVNYITRKISFEHPDLIAFPISPGWVQTDMGTAGAKANGMEDAPVSLKDSVSGILRQIDNSTKATSGTFAGFDGVSFPW</sequence>
<gene>
    <name evidence="1" type="ORF">V1517DRAFT_334398</name>
</gene>
<proteinExistence type="predicted"/>
<name>A0ACC3TCN5_9ASCO</name>